<dbReference type="SUPFAM" id="SSF50044">
    <property type="entry name" value="SH3-domain"/>
    <property type="match status" value="1"/>
</dbReference>
<protein>
    <submittedName>
        <fullName evidence="8">Rho guanine nucleotide exchange factor 4</fullName>
    </submittedName>
</protein>
<feature type="compositionally biased region" description="Basic residues" evidence="6">
    <location>
        <begin position="621"/>
        <end position="630"/>
    </location>
</feature>
<feature type="region of interest" description="Disordered" evidence="6">
    <location>
        <begin position="801"/>
        <end position="833"/>
    </location>
</feature>
<feature type="compositionally biased region" description="Low complexity" evidence="6">
    <location>
        <begin position="124"/>
        <end position="139"/>
    </location>
</feature>
<proteinExistence type="predicted"/>
<evidence type="ECO:0000259" key="7">
    <source>
        <dbReference type="PROSITE" id="PS50002"/>
    </source>
</evidence>
<dbReference type="InterPro" id="IPR001452">
    <property type="entry name" value="SH3_domain"/>
</dbReference>
<feature type="compositionally biased region" description="Polar residues" evidence="6">
    <location>
        <begin position="148"/>
        <end position="158"/>
    </location>
</feature>
<dbReference type="PANTHER" id="PTHR47544:SF3">
    <property type="entry name" value="RHO GUANINE NUCLEOTIDE EXCHANGE FACTOR 4 ISOFORM X1"/>
    <property type="match status" value="1"/>
</dbReference>
<evidence type="ECO:0000256" key="4">
    <source>
        <dbReference type="ARBA" id="ARBA00022658"/>
    </source>
</evidence>
<feature type="compositionally biased region" description="Acidic residues" evidence="6">
    <location>
        <begin position="105"/>
        <end position="116"/>
    </location>
</feature>
<dbReference type="Pfam" id="PF00018">
    <property type="entry name" value="SH3_1"/>
    <property type="match status" value="1"/>
</dbReference>
<comment type="caution">
    <text evidence="8">The sequence shown here is derived from an EMBL/GenBank/DDBJ whole genome shotgun (WGS) entry which is preliminary data.</text>
</comment>
<accession>A0ABQ8JUR0</accession>
<dbReference type="InterPro" id="IPR036028">
    <property type="entry name" value="SH3-like_dom_sf"/>
</dbReference>
<dbReference type="PROSITE" id="PS50002">
    <property type="entry name" value="SH3"/>
    <property type="match status" value="1"/>
</dbReference>
<dbReference type="SMART" id="SM00326">
    <property type="entry name" value="SH3"/>
    <property type="match status" value="1"/>
</dbReference>
<feature type="compositionally biased region" description="Low complexity" evidence="6">
    <location>
        <begin position="15"/>
        <end position="26"/>
    </location>
</feature>
<feature type="region of interest" description="Disordered" evidence="6">
    <location>
        <begin position="1"/>
        <end position="178"/>
    </location>
</feature>
<feature type="region of interest" description="Disordered" evidence="6">
    <location>
        <begin position="621"/>
        <end position="643"/>
    </location>
</feature>
<feature type="compositionally biased region" description="Polar residues" evidence="6">
    <location>
        <begin position="821"/>
        <end position="833"/>
    </location>
</feature>
<evidence type="ECO:0000256" key="2">
    <source>
        <dbReference type="ARBA" id="ARBA00022443"/>
    </source>
</evidence>
<evidence type="ECO:0000256" key="1">
    <source>
        <dbReference type="ARBA" id="ARBA00004496"/>
    </source>
</evidence>
<evidence type="ECO:0000256" key="6">
    <source>
        <dbReference type="SAM" id="MobiDB-lite"/>
    </source>
</evidence>
<keyword evidence="9" id="KW-1185">Reference proteome</keyword>
<feature type="domain" description="SH3" evidence="7">
    <location>
        <begin position="683"/>
        <end position="777"/>
    </location>
</feature>
<feature type="region of interest" description="Disordered" evidence="6">
    <location>
        <begin position="733"/>
        <end position="754"/>
    </location>
</feature>
<keyword evidence="2 5" id="KW-0728">SH3 domain</keyword>
<feature type="compositionally biased region" description="Low complexity" evidence="6">
    <location>
        <begin position="44"/>
        <end position="60"/>
    </location>
</feature>
<sequence length="833" mass="95922">RDRLLRLAELSSSGNKNVKQQQQQQNKKPKLRIPSLSLERNNHNSQNRNKKSTTTTTNNKLADLSFTNNIEHLVNSGSNSSGKINNNTAGGERVKKKHHQQQNDNQDEDDLEEEEEKFLNRWNSLHSSSSSRDSSQEYSIHPFKKITHNPTTKSVLNNQHRDNDPQHQDNDGNVQQSSSSTILNADINKYFHNESSNIIVGSRIPLYNQGHQTSDDHDFISGFHPNVDNQCSNLYQKYYEFCRKNLPQFSSYHHNHKDNRYDQQQRRPSSLLRMQSDLQPSSLPLSSLSSNVSVKSNNIKYIPIQRINDGESTNIPSISTVKVSSKASNNQIESNFQQKSMKTSINHHSNDKISFQQQQQQQPKFIVLDEENDYTNTPKKITTSTPKKDDFEFEHQQQQPEILFPKVDLFNCDQYPPPTPSLSSDMINDKRINNGGHDDLIGQIFSLADTQKNSMLSMIMMTGDNNFQNDNNDKSSSCDKLDIIQSDDRLSIIDKQHHRSENDLTMKNDLTRLAHLKEEQQPQQSDNYYYDGMIDRFRKKFSLRSQQSRISLSADNSPKHKINNNLNYKIDINQNKIDFVNGGGGIEKQSKKQLERYTPSPEIQQRRQQFMSINRKSLRKISKKHGRLKRSQTQPLNDDNDDVEKKNLLMDKDSEIFTNNNKCLFGMNGEITIDNNDDDNYKRNIIYAEAIFDYQGNDNEELSFNAGDLIEVSDISHKQWWWGTIKAITNKSISTSTKSKSTSTTTSQPSISKTMTTTCDEIRHGWIPASYVRLKVSQEDTIEESLQNVTDHHHRSLLIDNQQQQPNDNNIVDNNNDQNDMSPSSQISKTTHH</sequence>
<gene>
    <name evidence="8" type="primary">ARHGEF4_1</name>
    <name evidence="8" type="ORF">DERP_010899</name>
</gene>
<organism evidence="8 9">
    <name type="scientific">Dermatophagoides pteronyssinus</name>
    <name type="common">European house dust mite</name>
    <dbReference type="NCBI Taxonomy" id="6956"/>
    <lineage>
        <taxon>Eukaryota</taxon>
        <taxon>Metazoa</taxon>
        <taxon>Ecdysozoa</taxon>
        <taxon>Arthropoda</taxon>
        <taxon>Chelicerata</taxon>
        <taxon>Arachnida</taxon>
        <taxon>Acari</taxon>
        <taxon>Acariformes</taxon>
        <taxon>Sarcoptiformes</taxon>
        <taxon>Astigmata</taxon>
        <taxon>Psoroptidia</taxon>
        <taxon>Analgoidea</taxon>
        <taxon>Pyroglyphidae</taxon>
        <taxon>Dermatophagoidinae</taxon>
        <taxon>Dermatophagoides</taxon>
    </lineage>
</organism>
<keyword evidence="3" id="KW-0963">Cytoplasm</keyword>
<evidence type="ECO:0000313" key="8">
    <source>
        <dbReference type="EMBL" id="KAH9426331.1"/>
    </source>
</evidence>
<dbReference type="PANTHER" id="PTHR47544">
    <property type="entry name" value="RHO GUANINE NUCLEOTIDE EXCHANGE FACTOR 4"/>
    <property type="match status" value="1"/>
</dbReference>
<feature type="non-terminal residue" evidence="8">
    <location>
        <position position="1"/>
    </location>
</feature>
<reference evidence="8 9" key="2">
    <citation type="journal article" date="2022" name="Mol. Biol. Evol.">
        <title>Comparative Genomics Reveals Insights into the Divergent Evolution of Astigmatic Mites and Household Pest Adaptations.</title>
        <authorList>
            <person name="Xiong Q."/>
            <person name="Wan A.T."/>
            <person name="Liu X."/>
            <person name="Fung C.S."/>
            <person name="Xiao X."/>
            <person name="Malainual N."/>
            <person name="Hou J."/>
            <person name="Wang L."/>
            <person name="Wang M."/>
            <person name="Yang K.Y."/>
            <person name="Cui Y."/>
            <person name="Leung E.L."/>
            <person name="Nong W."/>
            <person name="Shin S.K."/>
            <person name="Au S.W."/>
            <person name="Jeong K.Y."/>
            <person name="Chew F.T."/>
            <person name="Hui J.H."/>
            <person name="Leung T.F."/>
            <person name="Tungtrongchitr A."/>
            <person name="Zhong N."/>
            <person name="Liu Z."/>
            <person name="Tsui S.K."/>
        </authorList>
    </citation>
    <scope>NUCLEOTIDE SEQUENCE [LARGE SCALE GENOMIC DNA]</scope>
    <source>
        <strain evidence="8">Derp</strain>
    </source>
</reference>
<evidence type="ECO:0000256" key="5">
    <source>
        <dbReference type="PROSITE-ProRule" id="PRU00192"/>
    </source>
</evidence>
<feature type="compositionally biased region" description="Low complexity" evidence="6">
    <location>
        <begin position="801"/>
        <end position="820"/>
    </location>
</feature>
<name>A0ABQ8JUR0_DERPT</name>
<dbReference type="Gene3D" id="2.30.30.40">
    <property type="entry name" value="SH3 Domains"/>
    <property type="match status" value="1"/>
</dbReference>
<evidence type="ECO:0000313" key="9">
    <source>
        <dbReference type="Proteomes" id="UP000887458"/>
    </source>
</evidence>
<comment type="subcellular location">
    <subcellularLocation>
        <location evidence="1">Cytoplasm</location>
    </subcellularLocation>
</comment>
<feature type="compositionally biased region" description="Basic and acidic residues" evidence="6">
    <location>
        <begin position="159"/>
        <end position="170"/>
    </location>
</feature>
<dbReference type="Proteomes" id="UP000887458">
    <property type="component" value="Unassembled WGS sequence"/>
</dbReference>
<keyword evidence="4" id="KW-0344">Guanine-nucleotide releasing factor</keyword>
<dbReference type="EMBL" id="NJHN03000011">
    <property type="protein sequence ID" value="KAH9426331.1"/>
    <property type="molecule type" value="Genomic_DNA"/>
</dbReference>
<feature type="compositionally biased region" description="Low complexity" evidence="6">
    <location>
        <begin position="75"/>
        <end position="87"/>
    </location>
</feature>
<reference evidence="8 9" key="1">
    <citation type="journal article" date="2018" name="J. Allergy Clin. Immunol.">
        <title>High-quality assembly of Dermatophagoides pteronyssinus genome and transcriptome reveals a wide range of novel allergens.</title>
        <authorList>
            <person name="Liu X.Y."/>
            <person name="Yang K.Y."/>
            <person name="Wang M.Q."/>
            <person name="Kwok J.S."/>
            <person name="Zeng X."/>
            <person name="Yang Z."/>
            <person name="Xiao X.J."/>
            <person name="Lau C.P."/>
            <person name="Li Y."/>
            <person name="Huang Z.M."/>
            <person name="Ba J.G."/>
            <person name="Yim A.K."/>
            <person name="Ouyang C.Y."/>
            <person name="Ngai S.M."/>
            <person name="Chan T.F."/>
            <person name="Leung E.L."/>
            <person name="Liu L."/>
            <person name="Liu Z.G."/>
            <person name="Tsui S.K."/>
        </authorList>
    </citation>
    <scope>NUCLEOTIDE SEQUENCE [LARGE SCALE GENOMIC DNA]</scope>
    <source>
        <strain evidence="8">Derp</strain>
    </source>
</reference>
<feature type="non-terminal residue" evidence="8">
    <location>
        <position position="833"/>
    </location>
</feature>
<evidence type="ECO:0000256" key="3">
    <source>
        <dbReference type="ARBA" id="ARBA00022490"/>
    </source>
</evidence>